<evidence type="ECO:0000313" key="5">
    <source>
        <dbReference type="EMBL" id="SDD41916.1"/>
    </source>
</evidence>
<dbReference type="Proteomes" id="UP000199603">
    <property type="component" value="Unassembled WGS sequence"/>
</dbReference>
<dbReference type="PROSITE" id="PS00683">
    <property type="entry name" value="RHODANESE_2"/>
    <property type="match status" value="1"/>
</dbReference>
<dbReference type="InterPro" id="IPR036873">
    <property type="entry name" value="Rhodanese-like_dom_sf"/>
</dbReference>
<evidence type="ECO:0000256" key="2">
    <source>
        <dbReference type="ARBA" id="ARBA00022737"/>
    </source>
</evidence>
<organism evidence="5 6">
    <name type="scientific">Aquimonas voraii</name>
    <dbReference type="NCBI Taxonomy" id="265719"/>
    <lineage>
        <taxon>Bacteria</taxon>
        <taxon>Pseudomonadati</taxon>
        <taxon>Pseudomonadota</taxon>
        <taxon>Gammaproteobacteria</taxon>
        <taxon>Lysobacterales</taxon>
        <taxon>Lysobacteraceae</taxon>
        <taxon>Aquimonas</taxon>
    </lineage>
</organism>
<reference evidence="5 6" key="1">
    <citation type="submission" date="2016-10" db="EMBL/GenBank/DDBJ databases">
        <authorList>
            <person name="de Groot N.N."/>
        </authorList>
    </citation>
    <scope>NUCLEOTIDE SEQUENCE [LARGE SCALE GENOMIC DNA]</scope>
    <source>
        <strain evidence="5 6">DSM 16957</strain>
    </source>
</reference>
<dbReference type="Gene3D" id="3.40.250.10">
    <property type="entry name" value="Rhodanese-like domain"/>
    <property type="match status" value="2"/>
</dbReference>
<dbReference type="InterPro" id="IPR001763">
    <property type="entry name" value="Rhodanese-like_dom"/>
</dbReference>
<feature type="domain" description="Rhodanese" evidence="4">
    <location>
        <begin position="166"/>
        <end position="279"/>
    </location>
</feature>
<dbReference type="SUPFAM" id="SSF52821">
    <property type="entry name" value="Rhodanese/Cell cycle control phosphatase"/>
    <property type="match status" value="2"/>
</dbReference>
<dbReference type="AlphaFoldDB" id="A0A1G6UMH5"/>
<name>A0A1G6UMH5_9GAMM</name>
<dbReference type="InterPro" id="IPR001307">
    <property type="entry name" value="Thiosulphate_STrfase_CS"/>
</dbReference>
<dbReference type="EMBL" id="FNAG01000002">
    <property type="protein sequence ID" value="SDD41916.1"/>
    <property type="molecule type" value="Genomic_DNA"/>
</dbReference>
<dbReference type="CDD" id="cd01448">
    <property type="entry name" value="TST_Repeat_1"/>
    <property type="match status" value="1"/>
</dbReference>
<dbReference type="GO" id="GO:0004792">
    <property type="term" value="F:thiosulfate-cyanide sulfurtransferase activity"/>
    <property type="evidence" value="ECO:0007669"/>
    <property type="project" value="InterPro"/>
</dbReference>
<evidence type="ECO:0000256" key="1">
    <source>
        <dbReference type="ARBA" id="ARBA00022679"/>
    </source>
</evidence>
<accession>A0A1G6UMH5</accession>
<keyword evidence="1 3" id="KW-0808">Transferase</keyword>
<dbReference type="OrthoDB" id="9781034at2"/>
<keyword evidence="2" id="KW-0677">Repeat</keyword>
<evidence type="ECO:0000313" key="6">
    <source>
        <dbReference type="Proteomes" id="UP000199603"/>
    </source>
</evidence>
<dbReference type="STRING" id="265719.SAMN04488509_102385"/>
<gene>
    <name evidence="5" type="ORF">SAMN04488509_102385</name>
</gene>
<dbReference type="FunFam" id="3.40.250.10:FF:000035">
    <property type="entry name" value="Thiosulfate sulfurtransferase"/>
    <property type="match status" value="1"/>
</dbReference>
<dbReference type="InterPro" id="IPR045078">
    <property type="entry name" value="TST/MPST-like"/>
</dbReference>
<dbReference type="CDD" id="cd01449">
    <property type="entry name" value="TST_Repeat_2"/>
    <property type="match status" value="1"/>
</dbReference>
<dbReference type="PROSITE" id="PS50206">
    <property type="entry name" value="RHODANESE_3"/>
    <property type="match status" value="2"/>
</dbReference>
<feature type="domain" description="Rhodanese" evidence="4">
    <location>
        <begin position="17"/>
        <end position="136"/>
    </location>
</feature>
<evidence type="ECO:0000259" key="4">
    <source>
        <dbReference type="PROSITE" id="PS50206"/>
    </source>
</evidence>
<dbReference type="PANTHER" id="PTHR11364">
    <property type="entry name" value="THIOSULFATE SULFERTANSFERASE"/>
    <property type="match status" value="1"/>
</dbReference>
<dbReference type="SMART" id="SM00450">
    <property type="entry name" value="RHOD"/>
    <property type="match status" value="2"/>
</dbReference>
<keyword evidence="5" id="KW-0670">Pyruvate</keyword>
<sequence>MDWKSLVSAEQLRADFDSPLLAIVDCRFDLREPAAGERAFALGHIAGAVYAHLERDLSDMSKTGRGRHPLPEADRFCAALARWGITPQHQVVAYDSRDGAMAARLWWLLRLLGHRRVAVLDGGLDAWMRIGGRMESGSPRTRTGQYRARFDVRQVVSTAVLAARLANAGTVLIDARARERFRGDVEPLDPVAGHIPGARNRPYIENLNSDGLFKPAVELHAEFERMLGGRAPADAVLMCGSGVTACHNLLAMEHAGLAGASVYAGSWSEWCSDRQRPVAKGDD</sequence>
<proteinExistence type="predicted"/>
<dbReference type="PANTHER" id="PTHR11364:SF27">
    <property type="entry name" value="SULFURTRANSFERASE"/>
    <property type="match status" value="1"/>
</dbReference>
<protein>
    <recommendedName>
        <fullName evidence="3">Sulfurtransferase</fullName>
    </recommendedName>
</protein>
<dbReference type="RefSeq" id="WP_091240347.1">
    <property type="nucleotide sequence ID" value="NZ_FNAG01000002.1"/>
</dbReference>
<evidence type="ECO:0000256" key="3">
    <source>
        <dbReference type="RuleBase" id="RU000507"/>
    </source>
</evidence>
<dbReference type="Pfam" id="PF00581">
    <property type="entry name" value="Rhodanese"/>
    <property type="match status" value="2"/>
</dbReference>
<keyword evidence="6" id="KW-1185">Reference proteome</keyword>